<keyword evidence="2" id="KW-0963">Cytoplasm</keyword>
<dbReference type="Gene3D" id="1.10.10.60">
    <property type="entry name" value="Homeodomain-like"/>
    <property type="match status" value="2"/>
</dbReference>
<feature type="domain" description="HTH araC/xylS-type" evidence="9">
    <location>
        <begin position="401"/>
        <end position="498"/>
    </location>
</feature>
<reference evidence="12" key="1">
    <citation type="submission" date="2017-04" db="EMBL/GenBank/DDBJ databases">
        <title>Function of individual gut microbiota members based on whole genome sequencing of pure cultures obtained from chicken caecum.</title>
        <authorList>
            <person name="Medvecky M."/>
            <person name="Cejkova D."/>
            <person name="Polansky O."/>
            <person name="Karasova D."/>
            <person name="Kubasova T."/>
            <person name="Cizek A."/>
            <person name="Rychlik I."/>
        </authorList>
    </citation>
    <scope>NUCLEOTIDE SEQUENCE [LARGE SCALE GENOMIC DNA]</scope>
    <source>
        <strain evidence="12">An149</strain>
    </source>
</reference>
<dbReference type="Pfam" id="PF00072">
    <property type="entry name" value="Response_reg"/>
    <property type="match status" value="1"/>
</dbReference>
<organism evidence="11 12">
    <name type="scientific">Thomasclavelia spiroformis</name>
    <dbReference type="NCBI Taxonomy" id="29348"/>
    <lineage>
        <taxon>Bacteria</taxon>
        <taxon>Bacillati</taxon>
        <taxon>Bacillota</taxon>
        <taxon>Erysipelotrichia</taxon>
        <taxon>Erysipelotrichales</taxon>
        <taxon>Coprobacillaceae</taxon>
        <taxon>Thomasclavelia</taxon>
    </lineage>
</organism>
<keyword evidence="5" id="KW-0805">Transcription regulation</keyword>
<feature type="modified residue" description="4-aspartylphosphate" evidence="8">
    <location>
        <position position="55"/>
    </location>
</feature>
<evidence type="ECO:0000256" key="6">
    <source>
        <dbReference type="ARBA" id="ARBA00023125"/>
    </source>
</evidence>
<evidence type="ECO:0000313" key="11">
    <source>
        <dbReference type="EMBL" id="OUQ05231.1"/>
    </source>
</evidence>
<dbReference type="RefSeq" id="WP_087256090.1">
    <property type="nucleotide sequence ID" value="NZ_NFLB01000006.1"/>
</dbReference>
<dbReference type="CDD" id="cd17536">
    <property type="entry name" value="REC_YesN-like"/>
    <property type="match status" value="1"/>
</dbReference>
<evidence type="ECO:0000313" key="12">
    <source>
        <dbReference type="Proteomes" id="UP000196258"/>
    </source>
</evidence>
<evidence type="ECO:0000256" key="5">
    <source>
        <dbReference type="ARBA" id="ARBA00023015"/>
    </source>
</evidence>
<dbReference type="PANTHER" id="PTHR42713">
    <property type="entry name" value="HISTIDINE KINASE-RELATED"/>
    <property type="match status" value="1"/>
</dbReference>
<dbReference type="Pfam" id="PF12833">
    <property type="entry name" value="HTH_18"/>
    <property type="match status" value="1"/>
</dbReference>
<evidence type="ECO:0000256" key="4">
    <source>
        <dbReference type="ARBA" id="ARBA00023012"/>
    </source>
</evidence>
<evidence type="ECO:0000259" key="10">
    <source>
        <dbReference type="PROSITE" id="PS50110"/>
    </source>
</evidence>
<dbReference type="GO" id="GO:0003700">
    <property type="term" value="F:DNA-binding transcription factor activity"/>
    <property type="evidence" value="ECO:0007669"/>
    <property type="project" value="InterPro"/>
</dbReference>
<accession>A0A1Y4QJN9</accession>
<keyword evidence="6" id="KW-0238">DNA-binding</keyword>
<dbReference type="GO" id="GO:0000160">
    <property type="term" value="P:phosphorelay signal transduction system"/>
    <property type="evidence" value="ECO:0007669"/>
    <property type="project" value="UniProtKB-KW"/>
</dbReference>
<dbReference type="InterPro" id="IPR020449">
    <property type="entry name" value="Tscrpt_reg_AraC-type_HTH"/>
</dbReference>
<dbReference type="InterPro" id="IPR018062">
    <property type="entry name" value="HTH_AraC-typ_CS"/>
</dbReference>
<dbReference type="InterPro" id="IPR051552">
    <property type="entry name" value="HptR"/>
</dbReference>
<dbReference type="AlphaFoldDB" id="A0A1Y4QJN9"/>
<comment type="subcellular location">
    <subcellularLocation>
        <location evidence="1">Cytoplasm</location>
    </subcellularLocation>
</comment>
<keyword evidence="7" id="KW-0804">Transcription</keyword>
<dbReference type="InterPro" id="IPR001789">
    <property type="entry name" value="Sig_transdc_resp-reg_receiver"/>
</dbReference>
<evidence type="ECO:0000256" key="8">
    <source>
        <dbReference type="PROSITE-ProRule" id="PRU00169"/>
    </source>
</evidence>
<dbReference type="InterPro" id="IPR018060">
    <property type="entry name" value="HTH_AraC"/>
</dbReference>
<proteinExistence type="predicted"/>
<dbReference type="SUPFAM" id="SSF46689">
    <property type="entry name" value="Homeodomain-like"/>
    <property type="match status" value="1"/>
</dbReference>
<feature type="domain" description="Response regulatory" evidence="10">
    <location>
        <begin position="3"/>
        <end position="120"/>
    </location>
</feature>
<evidence type="ECO:0000256" key="7">
    <source>
        <dbReference type="ARBA" id="ARBA00023163"/>
    </source>
</evidence>
<comment type="caution">
    <text evidence="11">The sequence shown here is derived from an EMBL/GenBank/DDBJ whole genome shotgun (WGS) entry which is preliminary data.</text>
</comment>
<keyword evidence="3 8" id="KW-0597">Phosphoprotein</keyword>
<dbReference type="Proteomes" id="UP000196258">
    <property type="component" value="Unassembled WGS sequence"/>
</dbReference>
<protein>
    <recommendedName>
        <fullName evidence="13">Stage 0 sporulation protein A homolog</fullName>
    </recommendedName>
</protein>
<dbReference type="PROSITE" id="PS01124">
    <property type="entry name" value="HTH_ARAC_FAMILY_2"/>
    <property type="match status" value="1"/>
</dbReference>
<evidence type="ECO:0000259" key="9">
    <source>
        <dbReference type="PROSITE" id="PS01124"/>
    </source>
</evidence>
<dbReference type="PRINTS" id="PR00032">
    <property type="entry name" value="HTHARAC"/>
</dbReference>
<dbReference type="SMART" id="SM00342">
    <property type="entry name" value="HTH_ARAC"/>
    <property type="match status" value="1"/>
</dbReference>
<dbReference type="SUPFAM" id="SSF52172">
    <property type="entry name" value="CheY-like"/>
    <property type="match status" value="1"/>
</dbReference>
<keyword evidence="4" id="KW-0902">Two-component regulatory system</keyword>
<dbReference type="InterPro" id="IPR009057">
    <property type="entry name" value="Homeodomain-like_sf"/>
</dbReference>
<dbReference type="GO" id="GO:0043565">
    <property type="term" value="F:sequence-specific DNA binding"/>
    <property type="evidence" value="ECO:0007669"/>
    <property type="project" value="InterPro"/>
</dbReference>
<evidence type="ECO:0000256" key="2">
    <source>
        <dbReference type="ARBA" id="ARBA00022490"/>
    </source>
</evidence>
<gene>
    <name evidence="11" type="ORF">B5E91_06155</name>
</gene>
<dbReference type="Gene3D" id="3.40.50.2300">
    <property type="match status" value="1"/>
</dbReference>
<dbReference type="EMBL" id="NFLB01000006">
    <property type="protein sequence ID" value="OUQ05231.1"/>
    <property type="molecule type" value="Genomic_DNA"/>
</dbReference>
<name>A0A1Y4QJN9_9FIRM</name>
<dbReference type="InterPro" id="IPR011006">
    <property type="entry name" value="CheY-like_superfamily"/>
</dbReference>
<evidence type="ECO:0000256" key="1">
    <source>
        <dbReference type="ARBA" id="ARBA00004496"/>
    </source>
</evidence>
<dbReference type="PROSITE" id="PS00041">
    <property type="entry name" value="HTH_ARAC_FAMILY_1"/>
    <property type="match status" value="1"/>
</dbReference>
<dbReference type="GO" id="GO:0005737">
    <property type="term" value="C:cytoplasm"/>
    <property type="evidence" value="ECO:0007669"/>
    <property type="project" value="UniProtKB-SubCell"/>
</dbReference>
<evidence type="ECO:0008006" key="13">
    <source>
        <dbReference type="Google" id="ProtNLM"/>
    </source>
</evidence>
<sequence>MYKILIVEDEEIERKALVDLLEEHFFETLIVYSATNGLEALEILKKIEIHILICDINLPGINGLETIASAKKINKDIVSLVLTSYNYFEYAKEAIKLGVEDFILKPVSNEKMFNAIYQVINKIDSRESQKNQTTRLVMKIEEIKPIVESDCIHSIVQNSKSSEIEKYFSLLNIAPKSGFCLVFQDDSFEPYKIHQFIIEIEDLGCCCMMDSYYEVHVLFVFSLAGLSKQDILIFESLIKKYFNDLKQMGVGTICEGFDEFYNSYASAIENIGGTIELQKNNYSNRMKLNYDLEKLCSGLINDFLSMNTLGIKRKINLFYLEILYLDKEALLKLIWNFNEILINLFNQEFGFKISMCDKAYVIKLDVDDPYHELLDRINDLIDILIKTIKNIDTKTSNVLVKKALNYISINYNKAITLNNVAAYLEVTPGYISNLLSSYTSKNFTDLVTECQIEKAKELLKENYQIKEIASSLGFGSHNYFSKVFKKVTGLTPKEYKAKFD</sequence>
<evidence type="ECO:0000256" key="3">
    <source>
        <dbReference type="ARBA" id="ARBA00022553"/>
    </source>
</evidence>
<dbReference type="PROSITE" id="PS50110">
    <property type="entry name" value="RESPONSE_REGULATORY"/>
    <property type="match status" value="1"/>
</dbReference>
<dbReference type="PANTHER" id="PTHR42713:SF3">
    <property type="entry name" value="TRANSCRIPTIONAL REGULATORY PROTEIN HPTR"/>
    <property type="match status" value="1"/>
</dbReference>
<dbReference type="SMART" id="SM00448">
    <property type="entry name" value="REC"/>
    <property type="match status" value="1"/>
</dbReference>